<evidence type="ECO:0000313" key="19">
    <source>
        <dbReference type="Proteomes" id="UP000001038"/>
    </source>
</evidence>
<dbReference type="InterPro" id="IPR008266">
    <property type="entry name" value="Tyr_kinase_AS"/>
</dbReference>
<feature type="compositionally biased region" description="Polar residues" evidence="15">
    <location>
        <begin position="613"/>
        <end position="629"/>
    </location>
</feature>
<feature type="compositionally biased region" description="Polar residues" evidence="15">
    <location>
        <begin position="1245"/>
        <end position="1259"/>
    </location>
</feature>
<dbReference type="GO" id="GO:0051402">
    <property type="term" value="P:neuron apoptotic process"/>
    <property type="evidence" value="ECO:0000318"/>
    <property type="project" value="GO_Central"/>
</dbReference>
<keyword evidence="10" id="KW-1133">Transmembrane helix</keyword>
<feature type="chain" id="PRO_5017445576" description="non-specific serine/threonine protein kinase" evidence="16">
    <location>
        <begin position="21"/>
        <end position="1486"/>
    </location>
</feature>
<evidence type="ECO:0000256" key="15">
    <source>
        <dbReference type="SAM" id="MobiDB-lite"/>
    </source>
</evidence>
<feature type="region of interest" description="Disordered" evidence="15">
    <location>
        <begin position="1027"/>
        <end position="1085"/>
    </location>
</feature>
<dbReference type="PROSITE" id="PS00107">
    <property type="entry name" value="PROTEIN_KINASE_ATP"/>
    <property type="match status" value="1"/>
</dbReference>
<evidence type="ECO:0000256" key="1">
    <source>
        <dbReference type="ARBA" id="ARBA00004167"/>
    </source>
</evidence>
<dbReference type="GO" id="GO:0004674">
    <property type="term" value="F:protein serine/threonine kinase activity"/>
    <property type="evidence" value="ECO:0007669"/>
    <property type="project" value="UniProtKB-KW"/>
</dbReference>
<evidence type="ECO:0000256" key="14">
    <source>
        <dbReference type="PROSITE-ProRule" id="PRU10141"/>
    </source>
</evidence>
<evidence type="ECO:0000313" key="18">
    <source>
        <dbReference type="Ensembl" id="ENSORLP00000009386.2"/>
    </source>
</evidence>
<dbReference type="InterPro" id="IPR017441">
    <property type="entry name" value="Protein_kinase_ATP_BS"/>
</dbReference>
<feature type="region of interest" description="Disordered" evidence="15">
    <location>
        <begin position="1366"/>
        <end position="1389"/>
    </location>
</feature>
<feature type="region of interest" description="Disordered" evidence="15">
    <location>
        <begin position="1118"/>
        <end position="1308"/>
    </location>
</feature>
<dbReference type="Proteomes" id="UP000001038">
    <property type="component" value="Chromosome 8"/>
</dbReference>
<organism evidence="18 19">
    <name type="scientific">Oryzias latipes</name>
    <name type="common">Japanese rice fish</name>
    <name type="synonym">Japanese killifish</name>
    <dbReference type="NCBI Taxonomy" id="8090"/>
    <lineage>
        <taxon>Eukaryota</taxon>
        <taxon>Metazoa</taxon>
        <taxon>Chordata</taxon>
        <taxon>Craniata</taxon>
        <taxon>Vertebrata</taxon>
        <taxon>Euteleostomi</taxon>
        <taxon>Actinopterygii</taxon>
        <taxon>Neopterygii</taxon>
        <taxon>Teleostei</taxon>
        <taxon>Neoteleostei</taxon>
        <taxon>Acanthomorphata</taxon>
        <taxon>Ovalentaria</taxon>
        <taxon>Atherinomorphae</taxon>
        <taxon>Beloniformes</taxon>
        <taxon>Adrianichthyidae</taxon>
        <taxon>Oryziinae</taxon>
        <taxon>Oryzias</taxon>
    </lineage>
</organism>
<dbReference type="SUPFAM" id="SSF56112">
    <property type="entry name" value="Protein kinase-like (PK-like)"/>
    <property type="match status" value="1"/>
</dbReference>
<evidence type="ECO:0000256" key="8">
    <source>
        <dbReference type="ARBA" id="ARBA00022777"/>
    </source>
</evidence>
<dbReference type="GO" id="GO:0004713">
    <property type="term" value="F:protein tyrosine kinase activity"/>
    <property type="evidence" value="ECO:0000318"/>
    <property type="project" value="GO_Central"/>
</dbReference>
<keyword evidence="3" id="KW-0723">Serine/threonine-protein kinase</keyword>
<feature type="compositionally biased region" description="Acidic residues" evidence="15">
    <location>
        <begin position="1375"/>
        <end position="1388"/>
    </location>
</feature>
<evidence type="ECO:0000256" key="2">
    <source>
        <dbReference type="ARBA" id="ARBA00012513"/>
    </source>
</evidence>
<evidence type="ECO:0000256" key="4">
    <source>
        <dbReference type="ARBA" id="ARBA00022553"/>
    </source>
</evidence>
<dbReference type="Pfam" id="PF07714">
    <property type="entry name" value="PK_Tyr_Ser-Thr"/>
    <property type="match status" value="1"/>
</dbReference>
<dbReference type="PROSITE" id="PS50011">
    <property type="entry name" value="PROTEIN_KINASE_DOM"/>
    <property type="match status" value="1"/>
</dbReference>
<sequence>MVFALHVAVMSSAFFNPSFAFSSHFDTDGAPLSELSWPSSIAVVAVSFSGLFTFVFLMLACLCCKKGDIGFKEFDNTEGDGYHADLSALASPSSQNGPEVYILPLTEVSLPVSKQPGRSIQLLKSSDLSRHSLLYLKEIGHGWFGRVLLGEVSAGLNSVQVVVKELKASSSVQDQMQFLEENQPYQTLQHPALLQCLSQCLEVTPYLLVMEFCPLGDLKTYLRSCQAADSETPDTLILQKMACDIASGLLHLHKYNFIHSDLALRNCLLTSEMSVKIGDYGLSHSQFKDDYYITQDQIWVPLRWIAPELIDEVHGNLLVVDQTKSSNIWSLGVTLWELFELGSQPYRQYSDRQVLTYAVKEQQLKLPKPQLELPLSDRWYEVMQFCWLQPELRPSSKEVHLLVTYLCAKGSSEAEEDFELRWNALKPNLLCSPAHTAASTTPVLTPKPASAGVSIAEQTQAVELASSASSSFPLLEGFSDSFPSDTGDDLLTVTETSHGLNFEYKWEQAHSEQPYCSSYTSGPLGQGNPHYQDIYYSSRRHPLEGCGTETLTSSISPSYYKPEHMAVVPVLSAHSPSVSSEYYIRIEEPVQCNIKLDDSKAENSPGPKAINCRLSSENPSMPKSYWSTAENRESNAYDLDLSPTMQPTLQPQLKHPSSTSPISLSLSDTCLSPRCSETTYSGYTVNKTHCQSSLEVLHDSRSNFDQSEGRLENPRSLSQAVSSPSLGFCDPYLERSSVFGSANETSVDMTLRKTLPVVPHLDVDVEMGDGLLLGRRRSGETEDDLYSEAEATNWISNHSANNNSLSFDSQQAGSGYDSYLNFQPNSTELWSLTKATTKTFHSSKPLSPMENTGGESCKPAGIGPYIHLCHKEEEGTQLERCLNVDRLQSDNSLSSSSINSRAAEQLEGEYKKQSLLDKDMMYREMRPAETFLKTPCSMMEHPSGKAEVLSNRRGYFWKGVPARLSVDLDDMRLDYPELSDGSRVLGVRNSSSCMVELGDCSGDENDLADITSGIFADFNLDYAEIEEEEELTPKKNPERSPDSMDTINPLSSMGSSYDQTFSPDPFGNPIFPKSLDSGYDTENNESPEFFFKELGDPIGGEMSPILGGDPAVMQQMGGCLTKESAPADDDLGLETEHSGDEPASELSSCVGSENSSTVQNSSANHDDWSRRGENCSAVQSSGCTINDCRKEPHEDGKTGDRSTEEEELSDYNHASEEAEDTRECVRINEEDFEDIDAEECDSLYEENNSPHDLSTSSSLLELCGEDVRAPLEVGEDEEDSDDSESDEELRTYNIQNEDSEESEEDISTVPVVVSDCSRARHLRSLLKMPTLLTQSFCDELERKKKAVSFFDDVTVYLFDQESPTGELADFPLSSDAEEGQQESSESELDTQLCDSFCAYKEISLKISDEGGSCKWENEEFFGSSPSSPHSDPEPAPPASSITSSPEAPKPAAATLNRFMVSRFSITHVFDQHTGSAAGNSRDEKKN</sequence>
<dbReference type="Gene3D" id="3.30.200.20">
    <property type="entry name" value="Phosphorylase Kinase, domain 1"/>
    <property type="match status" value="1"/>
</dbReference>
<name>H2LTG7_ORYLA</name>
<dbReference type="GO" id="GO:0005524">
    <property type="term" value="F:ATP binding"/>
    <property type="evidence" value="ECO:0007669"/>
    <property type="project" value="UniProtKB-UniRule"/>
</dbReference>
<accession>H2LTG7</accession>
<dbReference type="GO" id="GO:0012505">
    <property type="term" value="C:endomembrane system"/>
    <property type="evidence" value="ECO:0007669"/>
    <property type="project" value="UniProtKB-ARBA"/>
</dbReference>
<reference evidence="18 19" key="1">
    <citation type="journal article" date="2007" name="Nature">
        <title>The medaka draft genome and insights into vertebrate genome evolution.</title>
        <authorList>
            <person name="Kasahara M."/>
            <person name="Naruse K."/>
            <person name="Sasaki S."/>
            <person name="Nakatani Y."/>
            <person name="Qu W."/>
            <person name="Ahsan B."/>
            <person name="Yamada T."/>
            <person name="Nagayasu Y."/>
            <person name="Doi K."/>
            <person name="Kasai Y."/>
            <person name="Jindo T."/>
            <person name="Kobayashi D."/>
            <person name="Shimada A."/>
            <person name="Toyoda A."/>
            <person name="Kuroki Y."/>
            <person name="Fujiyama A."/>
            <person name="Sasaki T."/>
            <person name="Shimizu A."/>
            <person name="Asakawa S."/>
            <person name="Shimizu N."/>
            <person name="Hashimoto S."/>
            <person name="Yang J."/>
            <person name="Lee Y."/>
            <person name="Matsushima K."/>
            <person name="Sugano S."/>
            <person name="Sakaizumi M."/>
            <person name="Narita T."/>
            <person name="Ohishi K."/>
            <person name="Haga S."/>
            <person name="Ohta F."/>
            <person name="Nomoto H."/>
            <person name="Nogata K."/>
            <person name="Morishita T."/>
            <person name="Endo T."/>
            <person name="Shin-I T."/>
            <person name="Takeda H."/>
            <person name="Morishita S."/>
            <person name="Kohara Y."/>
        </authorList>
    </citation>
    <scope>NUCLEOTIDE SEQUENCE [LARGE SCALE GENOMIC DNA]</scope>
    <source>
        <strain evidence="18 19">Hd-rR</strain>
    </source>
</reference>
<evidence type="ECO:0000256" key="13">
    <source>
        <dbReference type="ARBA" id="ARBA00048679"/>
    </source>
</evidence>
<dbReference type="InterPro" id="IPR000719">
    <property type="entry name" value="Prot_kinase_dom"/>
</dbReference>
<dbReference type="PRINTS" id="PR00109">
    <property type="entry name" value="TYRKINASE"/>
</dbReference>
<feature type="compositionally biased region" description="Basic and acidic residues" evidence="15">
    <location>
        <begin position="1187"/>
        <end position="1202"/>
    </location>
</feature>
<dbReference type="HOGENOM" id="CLU_004618_1_0_1"/>
<evidence type="ECO:0000256" key="10">
    <source>
        <dbReference type="ARBA" id="ARBA00022989"/>
    </source>
</evidence>
<dbReference type="GeneTree" id="ENSGT00940000154244"/>
<evidence type="ECO:0000256" key="5">
    <source>
        <dbReference type="ARBA" id="ARBA00022679"/>
    </source>
</evidence>
<dbReference type="PANTHER" id="PTHR24417:SF9">
    <property type="entry name" value="SERINE_THREONINE-PROTEIN KINASE LMTK1 ISOFORM X1"/>
    <property type="match status" value="1"/>
</dbReference>
<dbReference type="GO" id="GO:0007420">
    <property type="term" value="P:brain development"/>
    <property type="evidence" value="ECO:0000318"/>
    <property type="project" value="GO_Central"/>
</dbReference>
<dbReference type="PROSITE" id="PS00109">
    <property type="entry name" value="PROTEIN_KINASE_TYR"/>
    <property type="match status" value="1"/>
</dbReference>
<keyword evidence="5" id="KW-0808">Transferase</keyword>
<comment type="catalytic activity">
    <reaction evidence="12">
        <text>L-threonyl-[protein] + ATP = O-phospho-L-threonyl-[protein] + ADP + H(+)</text>
        <dbReference type="Rhea" id="RHEA:46608"/>
        <dbReference type="Rhea" id="RHEA-COMP:11060"/>
        <dbReference type="Rhea" id="RHEA-COMP:11605"/>
        <dbReference type="ChEBI" id="CHEBI:15378"/>
        <dbReference type="ChEBI" id="CHEBI:30013"/>
        <dbReference type="ChEBI" id="CHEBI:30616"/>
        <dbReference type="ChEBI" id="CHEBI:61977"/>
        <dbReference type="ChEBI" id="CHEBI:456216"/>
        <dbReference type="EC" id="2.7.11.1"/>
    </reaction>
</comment>
<feature type="signal peptide" evidence="16">
    <location>
        <begin position="1"/>
        <end position="20"/>
    </location>
</feature>
<dbReference type="GO" id="GO:0016020">
    <property type="term" value="C:membrane"/>
    <property type="evidence" value="ECO:0007669"/>
    <property type="project" value="UniProtKB-SubCell"/>
</dbReference>
<comment type="subcellular location">
    <subcellularLocation>
        <location evidence="1">Membrane</location>
        <topology evidence="1">Single-pass membrane protein</topology>
    </subcellularLocation>
</comment>
<feature type="region of interest" description="Disordered" evidence="15">
    <location>
        <begin position="1417"/>
        <end position="1451"/>
    </location>
</feature>
<keyword evidence="16" id="KW-0732">Signal</keyword>
<keyword evidence="6" id="KW-0812">Transmembrane</keyword>
<evidence type="ECO:0000256" key="11">
    <source>
        <dbReference type="ARBA" id="ARBA00023136"/>
    </source>
</evidence>
<dbReference type="FunFam" id="3.30.200.20:FF:000275">
    <property type="entry name" value="Apoptosis associated tyrosine kinase"/>
    <property type="match status" value="1"/>
</dbReference>
<evidence type="ECO:0000256" key="6">
    <source>
        <dbReference type="ARBA" id="ARBA00022692"/>
    </source>
</evidence>
<feature type="region of interest" description="Disordered" evidence="15">
    <location>
        <begin position="597"/>
        <end position="661"/>
    </location>
</feature>
<protein>
    <recommendedName>
        <fullName evidence="2">non-specific serine/threonine protein kinase</fullName>
        <ecNumber evidence="2">2.7.11.1</ecNumber>
    </recommendedName>
</protein>
<keyword evidence="8" id="KW-0418">Kinase</keyword>
<feature type="compositionally biased region" description="Acidic residues" evidence="15">
    <location>
        <begin position="1230"/>
        <end position="1244"/>
    </location>
</feature>
<evidence type="ECO:0000256" key="7">
    <source>
        <dbReference type="ARBA" id="ARBA00022741"/>
    </source>
</evidence>
<reference evidence="18" key="2">
    <citation type="submission" date="2025-08" db="UniProtKB">
        <authorList>
            <consortium name="Ensembl"/>
        </authorList>
    </citation>
    <scope>IDENTIFICATION</scope>
    <source>
        <strain evidence="18">Hd-rR</strain>
    </source>
</reference>
<feature type="compositionally biased region" description="Basic and acidic residues" evidence="15">
    <location>
        <begin position="1213"/>
        <end position="1229"/>
    </location>
</feature>
<feature type="binding site" evidence="14">
    <location>
        <position position="164"/>
    </location>
    <ligand>
        <name>ATP</name>
        <dbReference type="ChEBI" id="CHEBI:30616"/>
    </ligand>
</feature>
<keyword evidence="7 14" id="KW-0547">Nucleotide-binding</keyword>
<dbReference type="PANTHER" id="PTHR24417">
    <property type="entry name" value="SERINE/THREONINE-PROTEIN KINASE LMTK1"/>
    <property type="match status" value="1"/>
</dbReference>
<feature type="compositionally biased region" description="Polar residues" evidence="15">
    <location>
        <begin position="1145"/>
        <end position="1163"/>
    </location>
</feature>
<gene>
    <name evidence="18" type="primary">AATK</name>
    <name evidence="18" type="synonym">LOC101169857</name>
</gene>
<reference evidence="18" key="3">
    <citation type="submission" date="2025-09" db="UniProtKB">
        <authorList>
            <consortium name="Ensembl"/>
        </authorList>
    </citation>
    <scope>IDENTIFICATION</scope>
    <source>
        <strain evidence="18">Hd-rR</strain>
    </source>
</reference>
<feature type="compositionally biased region" description="Acidic residues" evidence="15">
    <location>
        <begin position="1297"/>
        <end position="1306"/>
    </location>
</feature>
<keyword evidence="4" id="KW-0597">Phosphoprotein</keyword>
<evidence type="ECO:0000256" key="9">
    <source>
        <dbReference type="ARBA" id="ARBA00022840"/>
    </source>
</evidence>
<evidence type="ECO:0000259" key="17">
    <source>
        <dbReference type="PROSITE" id="PS50011"/>
    </source>
</evidence>
<feature type="compositionally biased region" description="Basic and acidic residues" evidence="15">
    <location>
        <begin position="1031"/>
        <end position="1042"/>
    </location>
</feature>
<feature type="compositionally biased region" description="Polar residues" evidence="15">
    <location>
        <begin position="1043"/>
        <end position="1062"/>
    </location>
</feature>
<dbReference type="EC" id="2.7.11.1" evidence="2"/>
<keyword evidence="9 14" id="KW-0067">ATP-binding</keyword>
<keyword evidence="19" id="KW-1185">Reference proteome</keyword>
<comment type="catalytic activity">
    <reaction evidence="13">
        <text>L-seryl-[protein] + ATP = O-phospho-L-seryl-[protein] + ADP + H(+)</text>
        <dbReference type="Rhea" id="RHEA:17989"/>
        <dbReference type="Rhea" id="RHEA-COMP:9863"/>
        <dbReference type="Rhea" id="RHEA-COMP:11604"/>
        <dbReference type="ChEBI" id="CHEBI:15378"/>
        <dbReference type="ChEBI" id="CHEBI:29999"/>
        <dbReference type="ChEBI" id="CHEBI:30616"/>
        <dbReference type="ChEBI" id="CHEBI:83421"/>
        <dbReference type="ChEBI" id="CHEBI:456216"/>
        <dbReference type="EC" id="2.7.11.1"/>
    </reaction>
</comment>
<feature type="compositionally biased region" description="Acidic residues" evidence="15">
    <location>
        <begin position="1273"/>
        <end position="1287"/>
    </location>
</feature>
<dbReference type="eggNOG" id="ENOG502RCHK">
    <property type="taxonomic scope" value="Eukaryota"/>
</dbReference>
<keyword evidence="11" id="KW-0472">Membrane</keyword>
<dbReference type="STRING" id="8090.ENSORLP00000009386"/>
<dbReference type="InterPro" id="IPR011009">
    <property type="entry name" value="Kinase-like_dom_sf"/>
</dbReference>
<dbReference type="InParanoid" id="H2LTG7"/>
<dbReference type="Bgee" id="ENSORLG00000007487">
    <property type="expression patterns" value="Expressed in bone element and 11 other cell types or tissues"/>
</dbReference>
<dbReference type="GO" id="GO:0005737">
    <property type="term" value="C:cytoplasm"/>
    <property type="evidence" value="ECO:0007669"/>
    <property type="project" value="UniProtKB-ARBA"/>
</dbReference>
<dbReference type="Ensembl" id="ENSORLT00000009387.2">
    <property type="protein sequence ID" value="ENSORLP00000009386.2"/>
    <property type="gene ID" value="ENSORLG00000007487.2"/>
</dbReference>
<evidence type="ECO:0000256" key="3">
    <source>
        <dbReference type="ARBA" id="ARBA00022527"/>
    </source>
</evidence>
<dbReference type="FunFam" id="1.10.510.10:FF:000347">
    <property type="entry name" value="Apoptosis associated tyrosine kinase"/>
    <property type="match status" value="1"/>
</dbReference>
<feature type="domain" description="Protein kinase" evidence="17">
    <location>
        <begin position="133"/>
        <end position="403"/>
    </location>
</feature>
<evidence type="ECO:0000256" key="16">
    <source>
        <dbReference type="SAM" id="SignalP"/>
    </source>
</evidence>
<proteinExistence type="predicted"/>
<dbReference type="Gene3D" id="1.10.510.10">
    <property type="entry name" value="Transferase(Phosphotransferase) domain 1"/>
    <property type="match status" value="1"/>
</dbReference>
<evidence type="ECO:0000256" key="12">
    <source>
        <dbReference type="ARBA" id="ARBA00047899"/>
    </source>
</evidence>
<dbReference type="InterPro" id="IPR001245">
    <property type="entry name" value="Ser-Thr/Tyr_kinase_cat_dom"/>
</dbReference>
<feature type="compositionally biased region" description="Basic and acidic residues" evidence="15">
    <location>
        <begin position="1164"/>
        <end position="1173"/>
    </location>
</feature>